<feature type="domain" description="Orc1-like AAA ATPase" evidence="2">
    <location>
        <begin position="81"/>
        <end position="180"/>
    </location>
</feature>
<dbReference type="Gene3D" id="1.25.40.10">
    <property type="entry name" value="Tetratricopeptide repeat domain"/>
    <property type="match status" value="1"/>
</dbReference>
<feature type="region of interest" description="Disordered" evidence="1">
    <location>
        <begin position="758"/>
        <end position="792"/>
    </location>
</feature>
<feature type="compositionally biased region" description="Pro residues" evidence="1">
    <location>
        <begin position="777"/>
        <end position="792"/>
    </location>
</feature>
<name>A0ABP5G282_9ACTN</name>
<dbReference type="SUPFAM" id="SSF52540">
    <property type="entry name" value="P-loop containing nucleoside triphosphate hydrolases"/>
    <property type="match status" value="1"/>
</dbReference>
<feature type="compositionally biased region" description="Low complexity" evidence="1">
    <location>
        <begin position="758"/>
        <end position="776"/>
    </location>
</feature>
<organism evidence="3 4">
    <name type="scientific">Catenulispora yoronensis</name>
    <dbReference type="NCBI Taxonomy" id="450799"/>
    <lineage>
        <taxon>Bacteria</taxon>
        <taxon>Bacillati</taxon>
        <taxon>Actinomycetota</taxon>
        <taxon>Actinomycetes</taxon>
        <taxon>Catenulisporales</taxon>
        <taxon>Catenulisporaceae</taxon>
        <taxon>Catenulispora</taxon>
    </lineage>
</organism>
<dbReference type="Proteomes" id="UP001500751">
    <property type="component" value="Unassembled WGS sequence"/>
</dbReference>
<dbReference type="RefSeq" id="WP_344667689.1">
    <property type="nucleotide sequence ID" value="NZ_BAAAQN010000027.1"/>
</dbReference>
<keyword evidence="4" id="KW-1185">Reference proteome</keyword>
<evidence type="ECO:0000256" key="1">
    <source>
        <dbReference type="SAM" id="MobiDB-lite"/>
    </source>
</evidence>
<dbReference type="InterPro" id="IPR027417">
    <property type="entry name" value="P-loop_NTPase"/>
</dbReference>
<evidence type="ECO:0000313" key="4">
    <source>
        <dbReference type="Proteomes" id="UP001500751"/>
    </source>
</evidence>
<comment type="caution">
    <text evidence="3">The sequence shown here is derived from an EMBL/GenBank/DDBJ whole genome shotgun (WGS) entry which is preliminary data.</text>
</comment>
<dbReference type="InterPro" id="IPR011990">
    <property type="entry name" value="TPR-like_helical_dom_sf"/>
</dbReference>
<dbReference type="EMBL" id="BAAAQN010000027">
    <property type="protein sequence ID" value="GAA2038957.1"/>
    <property type="molecule type" value="Genomic_DNA"/>
</dbReference>
<dbReference type="PANTHER" id="PTHR47691:SF3">
    <property type="entry name" value="HTH-TYPE TRANSCRIPTIONAL REGULATOR RV0890C-RELATED"/>
    <property type="match status" value="1"/>
</dbReference>
<evidence type="ECO:0000259" key="2">
    <source>
        <dbReference type="Pfam" id="PF13191"/>
    </source>
</evidence>
<dbReference type="PRINTS" id="PR00364">
    <property type="entry name" value="DISEASERSIST"/>
</dbReference>
<evidence type="ECO:0000313" key="3">
    <source>
        <dbReference type="EMBL" id="GAA2038957.1"/>
    </source>
</evidence>
<accession>A0ABP5G282</accession>
<dbReference type="Gene3D" id="3.40.50.300">
    <property type="entry name" value="P-loop containing nucleotide triphosphate hydrolases"/>
    <property type="match status" value="1"/>
</dbReference>
<proteinExistence type="predicted"/>
<feature type="compositionally biased region" description="Low complexity" evidence="1">
    <location>
        <begin position="1"/>
        <end position="33"/>
    </location>
</feature>
<reference evidence="4" key="1">
    <citation type="journal article" date="2019" name="Int. J. Syst. Evol. Microbiol.">
        <title>The Global Catalogue of Microorganisms (GCM) 10K type strain sequencing project: providing services to taxonomists for standard genome sequencing and annotation.</title>
        <authorList>
            <consortium name="The Broad Institute Genomics Platform"/>
            <consortium name="The Broad Institute Genome Sequencing Center for Infectious Disease"/>
            <person name="Wu L."/>
            <person name="Ma J."/>
        </authorList>
    </citation>
    <scope>NUCLEOTIDE SEQUENCE [LARGE SCALE GENOMIC DNA]</scope>
    <source>
        <strain evidence="4">JCM 16014</strain>
    </source>
</reference>
<dbReference type="Pfam" id="PF13191">
    <property type="entry name" value="AAA_16"/>
    <property type="match status" value="1"/>
</dbReference>
<dbReference type="InterPro" id="IPR041664">
    <property type="entry name" value="AAA_16"/>
</dbReference>
<gene>
    <name evidence="3" type="ORF">GCM10009839_45860</name>
</gene>
<dbReference type="PANTHER" id="PTHR47691">
    <property type="entry name" value="REGULATOR-RELATED"/>
    <property type="match status" value="1"/>
</dbReference>
<sequence>MTGTEIGTETDTGTDIGTGPDTGPETGPDIGPESGPDTSPGTSPAAGRMIGALIGSGVSSAMAPTAPPAPPAWLPRDLPDFTGRAEDVAAVSEALTRPAGAAPPIVLLAGMAGIGKSALAVHVAHRVAAHYPDGRLYVNLRGAGDDPLDPAPVLAAFLAALGVDPARIPAAAEERAALFRSSIADSRVLILLDDAADAEHVRPLLPGTGGCAVLITSRNRAFGLPGTEVRLLDCLSAQEAELLLGALIGAERAQAEPQALAELAGECGRLPLALRIAGARLAARPAWPVATMAERLADERRSLRMLRTGGESVEAAFAVSYRQLDAARQRAFRVCAVPDVPDFDTGLAAAVLRCPAVEAEELLEGLVDLGLLGSARPGRYAYHDLMRQYARAIEDPSTPAPDAQRTVTAATEYLRGGAVAAYERLLPGDMLVGKFTVFASYTACTASFAAPPPISFADATEAFNWFATEYAGIASLLRQAVAFPNSLARAAEVAVAASAYLAPTVRWLEAEETLRALLAAADAADDQVARAWLCYALTQALNFTHRYKEAEQFGTLGEEACAAAGAQCAGLLSCLLLQSADSAISVDDHDRALDAASRVAELAAATDDRPMATWSRLLLAEAHRGLEQWTEAEAELRAAVAGMDLLGERRGLTAARSALGDLLYARGRFAEAELEQQECLAESAEDPALADGEPVFRYRLAQAQLAGGAPARARESALLAVAAAEAVGETLARSRAYEVLVEALSMLGESEAAKRAAAAAAGTAQGLASATASDPASAPPPDPDPGPTPSTS</sequence>
<protein>
    <recommendedName>
        <fullName evidence="2">Orc1-like AAA ATPase domain-containing protein</fullName>
    </recommendedName>
</protein>
<feature type="region of interest" description="Disordered" evidence="1">
    <location>
        <begin position="1"/>
        <end position="47"/>
    </location>
</feature>
<dbReference type="SUPFAM" id="SSF48452">
    <property type="entry name" value="TPR-like"/>
    <property type="match status" value="1"/>
</dbReference>